<keyword evidence="3" id="KW-1185">Reference proteome</keyword>
<gene>
    <name evidence="2" type="ORF">LSAT_V11C700353660</name>
</gene>
<reference evidence="2 3" key="1">
    <citation type="journal article" date="2017" name="Nat. Commun.">
        <title>Genome assembly with in vitro proximity ligation data and whole-genome triplication in lettuce.</title>
        <authorList>
            <person name="Reyes-Chin-Wo S."/>
            <person name="Wang Z."/>
            <person name="Yang X."/>
            <person name="Kozik A."/>
            <person name="Arikit S."/>
            <person name="Song C."/>
            <person name="Xia L."/>
            <person name="Froenicke L."/>
            <person name="Lavelle D.O."/>
            <person name="Truco M.J."/>
            <person name="Xia R."/>
            <person name="Zhu S."/>
            <person name="Xu C."/>
            <person name="Xu H."/>
            <person name="Xu X."/>
            <person name="Cox K."/>
            <person name="Korf I."/>
            <person name="Meyers B.C."/>
            <person name="Michelmore R.W."/>
        </authorList>
    </citation>
    <scope>NUCLEOTIDE SEQUENCE [LARGE SCALE GENOMIC DNA]</scope>
    <source>
        <strain evidence="3">cv. Salinas</strain>
        <tissue evidence="2">Seedlings</tissue>
    </source>
</reference>
<dbReference type="Pfam" id="PF17919">
    <property type="entry name" value="RT_RNaseH_2"/>
    <property type="match status" value="1"/>
</dbReference>
<organism evidence="2 3">
    <name type="scientific">Lactuca sativa</name>
    <name type="common">Garden lettuce</name>
    <dbReference type="NCBI Taxonomy" id="4236"/>
    <lineage>
        <taxon>Eukaryota</taxon>
        <taxon>Viridiplantae</taxon>
        <taxon>Streptophyta</taxon>
        <taxon>Embryophyta</taxon>
        <taxon>Tracheophyta</taxon>
        <taxon>Spermatophyta</taxon>
        <taxon>Magnoliopsida</taxon>
        <taxon>eudicotyledons</taxon>
        <taxon>Gunneridae</taxon>
        <taxon>Pentapetalae</taxon>
        <taxon>asterids</taxon>
        <taxon>campanulids</taxon>
        <taxon>Asterales</taxon>
        <taxon>Asteraceae</taxon>
        <taxon>Cichorioideae</taxon>
        <taxon>Cichorieae</taxon>
        <taxon>Lactucinae</taxon>
        <taxon>Lactuca</taxon>
    </lineage>
</organism>
<accession>A0A9R1X2N9</accession>
<evidence type="ECO:0000313" key="2">
    <source>
        <dbReference type="EMBL" id="KAJ0196971.1"/>
    </source>
</evidence>
<dbReference type="Proteomes" id="UP000235145">
    <property type="component" value="Unassembled WGS sequence"/>
</dbReference>
<dbReference type="AlphaFoldDB" id="A0A9R1X2N9"/>
<dbReference type="InterPro" id="IPR041577">
    <property type="entry name" value="RT_RNaseH_2"/>
</dbReference>
<dbReference type="SUPFAM" id="SSF56672">
    <property type="entry name" value="DNA/RNA polymerases"/>
    <property type="match status" value="1"/>
</dbReference>
<proteinExistence type="predicted"/>
<evidence type="ECO:0000259" key="1">
    <source>
        <dbReference type="Pfam" id="PF17919"/>
    </source>
</evidence>
<dbReference type="InterPro" id="IPR043502">
    <property type="entry name" value="DNA/RNA_pol_sf"/>
</dbReference>
<sequence>MDLLPFIVVLSDIFNGRGEANKSFEKIKHKLTTTPLLVLPNFNKLFTLKCDASIIGIGVVYPKTINQLLSLVKILVRRDKNG</sequence>
<feature type="domain" description="Reverse transcriptase/retrotransposon-derived protein RNase H-like" evidence="1">
    <location>
        <begin position="19"/>
        <end position="64"/>
    </location>
</feature>
<evidence type="ECO:0000313" key="3">
    <source>
        <dbReference type="Proteomes" id="UP000235145"/>
    </source>
</evidence>
<protein>
    <recommendedName>
        <fullName evidence="1">Reverse transcriptase/retrotransposon-derived protein RNase H-like domain-containing protein</fullName>
    </recommendedName>
</protein>
<dbReference type="EMBL" id="NBSK02000007">
    <property type="protein sequence ID" value="KAJ0196971.1"/>
    <property type="molecule type" value="Genomic_DNA"/>
</dbReference>
<name>A0A9R1X2N9_LACSA</name>
<comment type="caution">
    <text evidence="2">The sequence shown here is derived from an EMBL/GenBank/DDBJ whole genome shotgun (WGS) entry which is preliminary data.</text>
</comment>